<dbReference type="InterPro" id="IPR001969">
    <property type="entry name" value="Aspartic_peptidase_AS"/>
</dbReference>
<feature type="compositionally biased region" description="Polar residues" evidence="1">
    <location>
        <begin position="1"/>
        <end position="11"/>
    </location>
</feature>
<dbReference type="PROSITE" id="PS00141">
    <property type="entry name" value="ASP_PROTEASE"/>
    <property type="match status" value="1"/>
</dbReference>
<dbReference type="EMBL" id="JANPWB010000006">
    <property type="protein sequence ID" value="KAJ1180156.1"/>
    <property type="molecule type" value="Genomic_DNA"/>
</dbReference>
<feature type="region of interest" description="Disordered" evidence="1">
    <location>
        <begin position="1"/>
        <end position="35"/>
    </location>
</feature>
<dbReference type="GO" id="GO:0006508">
    <property type="term" value="P:proteolysis"/>
    <property type="evidence" value="ECO:0007669"/>
    <property type="project" value="InterPro"/>
</dbReference>
<evidence type="ECO:0008006" key="4">
    <source>
        <dbReference type="Google" id="ProtNLM"/>
    </source>
</evidence>
<reference evidence="2" key="1">
    <citation type="journal article" date="2022" name="bioRxiv">
        <title>Sequencing and chromosome-scale assembly of the giantPleurodeles waltlgenome.</title>
        <authorList>
            <person name="Brown T."/>
            <person name="Elewa A."/>
            <person name="Iarovenko S."/>
            <person name="Subramanian E."/>
            <person name="Araus A.J."/>
            <person name="Petzold A."/>
            <person name="Susuki M."/>
            <person name="Suzuki K.-i.T."/>
            <person name="Hayashi T."/>
            <person name="Toyoda A."/>
            <person name="Oliveira C."/>
            <person name="Osipova E."/>
            <person name="Leigh N.D."/>
            <person name="Simon A."/>
            <person name="Yun M.H."/>
        </authorList>
    </citation>
    <scope>NUCLEOTIDE SEQUENCE</scope>
    <source>
        <strain evidence="2">20211129_DDA</strain>
        <tissue evidence="2">Liver</tissue>
    </source>
</reference>
<evidence type="ECO:0000313" key="2">
    <source>
        <dbReference type="EMBL" id="KAJ1180156.1"/>
    </source>
</evidence>
<dbReference type="Proteomes" id="UP001066276">
    <property type="component" value="Chromosome 3_2"/>
</dbReference>
<name>A0AAV7TV72_PLEWA</name>
<proteinExistence type="predicted"/>
<gene>
    <name evidence="2" type="ORF">NDU88_005380</name>
</gene>
<evidence type="ECO:0000313" key="3">
    <source>
        <dbReference type="Proteomes" id="UP001066276"/>
    </source>
</evidence>
<organism evidence="2 3">
    <name type="scientific">Pleurodeles waltl</name>
    <name type="common">Iberian ribbed newt</name>
    <dbReference type="NCBI Taxonomy" id="8319"/>
    <lineage>
        <taxon>Eukaryota</taxon>
        <taxon>Metazoa</taxon>
        <taxon>Chordata</taxon>
        <taxon>Craniata</taxon>
        <taxon>Vertebrata</taxon>
        <taxon>Euteleostomi</taxon>
        <taxon>Amphibia</taxon>
        <taxon>Batrachia</taxon>
        <taxon>Caudata</taxon>
        <taxon>Salamandroidea</taxon>
        <taxon>Salamandridae</taxon>
        <taxon>Pleurodelinae</taxon>
        <taxon>Pleurodeles</taxon>
    </lineage>
</organism>
<dbReference type="SUPFAM" id="SSF50630">
    <property type="entry name" value="Acid proteases"/>
    <property type="match status" value="1"/>
</dbReference>
<comment type="caution">
    <text evidence="2">The sequence shown here is derived from an EMBL/GenBank/DDBJ whole genome shotgun (WGS) entry which is preliminary data.</text>
</comment>
<protein>
    <recommendedName>
        <fullName evidence="4">Peptidase A2 domain-containing protein</fullName>
    </recommendedName>
</protein>
<keyword evidence="3" id="KW-1185">Reference proteome</keyword>
<dbReference type="GO" id="GO:0004190">
    <property type="term" value="F:aspartic-type endopeptidase activity"/>
    <property type="evidence" value="ECO:0007669"/>
    <property type="project" value="InterPro"/>
</dbReference>
<sequence>MPFRTVQQIPLNESIPPKTANNPQRQDRRLQDSFPNDDEEEVFLISFTRELMQQQRTQPTCLFETAGSEVKALIDTGASVNIMEIQQYKCLHPRSTLTPSHTKTFTYGSHSTLPLQGRMSMKVRSNDQ</sequence>
<evidence type="ECO:0000256" key="1">
    <source>
        <dbReference type="SAM" id="MobiDB-lite"/>
    </source>
</evidence>
<dbReference type="AlphaFoldDB" id="A0AAV7TV72"/>
<accession>A0AAV7TV72</accession>
<dbReference type="InterPro" id="IPR021109">
    <property type="entry name" value="Peptidase_aspartic_dom_sf"/>
</dbReference>